<feature type="compositionally biased region" description="Basic and acidic residues" evidence="11">
    <location>
        <begin position="119"/>
        <end position="137"/>
    </location>
</feature>
<keyword evidence="9" id="KW-0446">Lipid-binding</keyword>
<dbReference type="SUPFAM" id="SSF49562">
    <property type="entry name" value="C2 domain (Calcium/lipid-binding domain, CaLB)"/>
    <property type="match status" value="2"/>
</dbReference>
<evidence type="ECO:0000313" key="15">
    <source>
        <dbReference type="EMBL" id="KAF7514046.1"/>
    </source>
</evidence>
<keyword evidence="10 12" id="KW-0472">Membrane</keyword>
<feature type="compositionally biased region" description="Basic and acidic residues" evidence="11">
    <location>
        <begin position="163"/>
        <end position="172"/>
    </location>
</feature>
<evidence type="ECO:0000256" key="7">
    <source>
        <dbReference type="ARBA" id="ARBA00022989"/>
    </source>
</evidence>
<dbReference type="Pfam" id="PF25669">
    <property type="entry name" value="SMP_MUG190-like"/>
    <property type="match status" value="1"/>
</dbReference>
<feature type="region of interest" description="Disordered" evidence="11">
    <location>
        <begin position="1"/>
        <end position="240"/>
    </location>
</feature>
<evidence type="ECO:0000256" key="1">
    <source>
        <dbReference type="ARBA" id="ARBA00004586"/>
    </source>
</evidence>
<dbReference type="PANTHER" id="PTHR47348:SF2">
    <property type="entry name" value="MEIOTICALLY UP-REGULATED 190 PROTEIN"/>
    <property type="match status" value="1"/>
</dbReference>
<evidence type="ECO:0000259" key="14">
    <source>
        <dbReference type="PROSITE" id="PS51847"/>
    </source>
</evidence>
<evidence type="ECO:0008006" key="17">
    <source>
        <dbReference type="Google" id="ProtNLM"/>
    </source>
</evidence>
<keyword evidence="8" id="KW-0445">Lipid transport</keyword>
<proteinExistence type="predicted"/>
<evidence type="ECO:0000256" key="12">
    <source>
        <dbReference type="SAM" id="Phobius"/>
    </source>
</evidence>
<keyword evidence="16" id="KW-1185">Reference proteome</keyword>
<comment type="caution">
    <text evidence="15">The sequence shown here is derived from an EMBL/GenBank/DDBJ whole genome shotgun (WGS) entry which is preliminary data.</text>
</comment>
<dbReference type="InterPro" id="IPR037765">
    <property type="entry name" value="C2B_Tricalbin"/>
</dbReference>
<dbReference type="InterPro" id="IPR035892">
    <property type="entry name" value="C2_domain_sf"/>
</dbReference>
<dbReference type="Gene3D" id="2.60.40.150">
    <property type="entry name" value="C2 domain"/>
    <property type="match status" value="2"/>
</dbReference>
<dbReference type="InterPro" id="IPR000008">
    <property type="entry name" value="C2_dom"/>
</dbReference>
<evidence type="ECO:0000256" key="3">
    <source>
        <dbReference type="ARBA" id="ARBA00022553"/>
    </source>
</evidence>
<feature type="compositionally biased region" description="Basic and acidic residues" evidence="11">
    <location>
        <begin position="31"/>
        <end position="49"/>
    </location>
</feature>
<dbReference type="OrthoDB" id="419768at2759"/>
<dbReference type="PROSITE" id="PS51847">
    <property type="entry name" value="SMP"/>
    <property type="match status" value="1"/>
</dbReference>
<evidence type="ECO:0000313" key="16">
    <source>
        <dbReference type="Proteomes" id="UP000606974"/>
    </source>
</evidence>
<dbReference type="EMBL" id="JAACFV010000002">
    <property type="protein sequence ID" value="KAF7514046.1"/>
    <property type="molecule type" value="Genomic_DNA"/>
</dbReference>
<dbReference type="Proteomes" id="UP000606974">
    <property type="component" value="Unassembled WGS sequence"/>
</dbReference>
<feature type="region of interest" description="Disordered" evidence="11">
    <location>
        <begin position="803"/>
        <end position="824"/>
    </location>
</feature>
<gene>
    <name evidence="15" type="ORF">GJ744_004371</name>
</gene>
<evidence type="ECO:0000259" key="13">
    <source>
        <dbReference type="PROSITE" id="PS50004"/>
    </source>
</evidence>
<dbReference type="PROSITE" id="PS50004">
    <property type="entry name" value="C2"/>
    <property type="match status" value="2"/>
</dbReference>
<organism evidence="15 16">
    <name type="scientific">Endocarpon pusillum</name>
    <dbReference type="NCBI Taxonomy" id="364733"/>
    <lineage>
        <taxon>Eukaryota</taxon>
        <taxon>Fungi</taxon>
        <taxon>Dikarya</taxon>
        <taxon>Ascomycota</taxon>
        <taxon>Pezizomycotina</taxon>
        <taxon>Eurotiomycetes</taxon>
        <taxon>Chaetothyriomycetidae</taxon>
        <taxon>Verrucariales</taxon>
        <taxon>Verrucariaceae</taxon>
        <taxon>Endocarpon</taxon>
    </lineage>
</organism>
<evidence type="ECO:0000256" key="9">
    <source>
        <dbReference type="ARBA" id="ARBA00023121"/>
    </source>
</evidence>
<feature type="compositionally biased region" description="Basic and acidic residues" evidence="11">
    <location>
        <begin position="427"/>
        <end position="441"/>
    </location>
</feature>
<evidence type="ECO:0000256" key="6">
    <source>
        <dbReference type="ARBA" id="ARBA00022824"/>
    </source>
</evidence>
<dbReference type="GO" id="GO:0008289">
    <property type="term" value="F:lipid binding"/>
    <property type="evidence" value="ECO:0007669"/>
    <property type="project" value="UniProtKB-KW"/>
</dbReference>
<feature type="domain" description="SMP-LTD" evidence="14">
    <location>
        <begin position="353"/>
        <end position="611"/>
    </location>
</feature>
<feature type="domain" description="C2" evidence="13">
    <location>
        <begin position="609"/>
        <end position="738"/>
    </location>
</feature>
<feature type="compositionally biased region" description="Basic and acidic residues" evidence="11">
    <location>
        <begin position="734"/>
        <end position="749"/>
    </location>
</feature>
<dbReference type="GO" id="GO:0005789">
    <property type="term" value="C:endoplasmic reticulum membrane"/>
    <property type="evidence" value="ECO:0007669"/>
    <property type="project" value="UniProtKB-SubCell"/>
</dbReference>
<protein>
    <recommendedName>
        <fullName evidence="17">C2 domain-containing protein</fullName>
    </recommendedName>
</protein>
<name>A0A8H7EBS0_9EURO</name>
<feature type="domain" description="C2" evidence="13">
    <location>
        <begin position="825"/>
        <end position="963"/>
    </location>
</feature>
<feature type="compositionally biased region" description="Low complexity" evidence="11">
    <location>
        <begin position="138"/>
        <end position="150"/>
    </location>
</feature>
<evidence type="ECO:0000256" key="10">
    <source>
        <dbReference type="ARBA" id="ARBA00023136"/>
    </source>
</evidence>
<dbReference type="SMART" id="SM00239">
    <property type="entry name" value="C2"/>
    <property type="match status" value="2"/>
</dbReference>
<dbReference type="GO" id="GO:0061817">
    <property type="term" value="P:endoplasmic reticulum-plasma membrane tethering"/>
    <property type="evidence" value="ECO:0007669"/>
    <property type="project" value="InterPro"/>
</dbReference>
<reference evidence="15" key="1">
    <citation type="submission" date="2020-02" db="EMBL/GenBank/DDBJ databases">
        <authorList>
            <person name="Palmer J.M."/>
        </authorList>
    </citation>
    <scope>NUCLEOTIDE SEQUENCE</scope>
    <source>
        <strain evidence="15">EPUS1.4</strain>
        <tissue evidence="15">Thallus</tissue>
    </source>
</reference>
<accession>A0A8H7EBS0</accession>
<feature type="compositionally biased region" description="Low complexity" evidence="11">
    <location>
        <begin position="1181"/>
        <end position="1193"/>
    </location>
</feature>
<dbReference type="PANTHER" id="PTHR47348">
    <property type="entry name" value="MEIOTICALLY UP-REGULATED GENE 190 PROTEIN"/>
    <property type="match status" value="1"/>
</dbReference>
<dbReference type="InterPro" id="IPR031468">
    <property type="entry name" value="SMP_LBD"/>
</dbReference>
<comment type="subcellular location">
    <subcellularLocation>
        <location evidence="1">Endoplasmic reticulum membrane</location>
    </subcellularLocation>
</comment>
<feature type="region of interest" description="Disordered" evidence="11">
    <location>
        <begin position="1164"/>
        <end position="1241"/>
    </location>
</feature>
<sequence length="1298" mass="144599">MSYSGEPNLEDGHKQYGGPYTSSHPVPTVQKYKEERGERENNVKKREDAQAENGEEIEEGTLHRAENAVKRIFGHGHVEKVPGDPYPSENRHTTADSDETPPVPDKEAQDQSEPPQAPSKDDAKIFHQGEMDQKDDGQSQTASQAAASQSDPRQKRKAMKHMKRDDGGREVTDPVTHLPIVIHDSTGKDLKKAPENEPSAGSDHRTQTGLTNASKSDNQLDEETRELQEGHKGMKRLFPPPNFDETQAELMKTYQFAISVGIGSVVVCATLVLLAGQLLWIKGFKRQEDGFNQWIRIFMPLSITVVLAALFGGFLIWGIGNWVSRRVEEIWEDEVWDASRASETQEIEDHDKMPESTQWLNALLTSVWPLINPDLFTSLSDTLEDVMQASLPKLVRMISVEDLGQGSEALRVLGIRWLPTGAASRSVDAEGNLKSKSDSNDRTSPGEGEIQQDVEGSPAQDGEGKSKNAEQEAENVASGMEAEQGDFVNMEIAFAYRARSSGKSLRTKSKNAHLYLKFYLPGSIALPVWVEMRGIIGTMRVRLQLTPDPPFFSLATITFLGQPKADLSCVPLNKHSLNIMDLPLISSFVQSSIDAALAEYVAPKSLTLDLKDMLVGDDFKKDTSAHGVVVVRIISATGFKEGDGNLGPLKKGSSDAYVTTGWGKFGKPIASTRIIMGEQTPTWDEYVYVLVGTEELNAQEMLRVQLWDSDRTSADDDLGRVEVDLKDLMQSSDTKGKMCDREDRFKGPDGDEEMPGTLSWSVGYFSKAHITAEQLAAQSEEPDVNSIEDLKEKVSQMAEHKLREATAKDESREISQQKAQDFKEREDTLIISSPPAREYPSGILSIQIHQITGLELEQLNKNRSDKKTVWDSDAEDEDSDDLPTSYCNIILNHQKIFKTRTKPKNAKPFFNAGCERFIRDWRSTEVMISVRDSRVHENDPLLGMIYLPLCHLFQERSQIVDTYPLVGGIGYGRARISMVFRSVELQAPCELLGWDYGTLEISRVEAGRTLPEDLRNLKTKFRSSVASSKMAPDSESKGSWKPKHHKDSIFVAVKKRYSTPLIVEFYRSAMLGDSMPAFAVLWLKDIPDEEEKTITMQVWKGSKDGIKRARSCIGYNGIDENERPLGELKVTMKFWRGLSGYHKGLARRGQESDLKDVMEVLDTANDNKEGKGDEDDLPDGDANPSDTSSSSSESEADSDSNDAENGVKKATSTVKRKAMDVLGGHNDPEDGRRGPSAQLQDYKQHHKSLHRRHRGLMQWKGIRTVDWMMGRASRGKEGVKGVFRHGHGKGEAGVETEV</sequence>
<evidence type="ECO:0000256" key="5">
    <source>
        <dbReference type="ARBA" id="ARBA00022737"/>
    </source>
</evidence>
<feature type="compositionally biased region" description="Polar residues" evidence="11">
    <location>
        <begin position="207"/>
        <end position="217"/>
    </location>
</feature>
<dbReference type="Pfam" id="PF00168">
    <property type="entry name" value="C2"/>
    <property type="match status" value="2"/>
</dbReference>
<keyword evidence="5" id="KW-0677">Repeat</keyword>
<feature type="compositionally biased region" description="Basic and acidic residues" evidence="11">
    <location>
        <begin position="60"/>
        <end position="69"/>
    </location>
</feature>
<keyword evidence="7 12" id="KW-1133">Transmembrane helix</keyword>
<evidence type="ECO:0000256" key="2">
    <source>
        <dbReference type="ARBA" id="ARBA00022448"/>
    </source>
</evidence>
<dbReference type="GO" id="GO:0006869">
    <property type="term" value="P:lipid transport"/>
    <property type="evidence" value="ECO:0007669"/>
    <property type="project" value="UniProtKB-KW"/>
</dbReference>
<feature type="region of interest" description="Disordered" evidence="11">
    <location>
        <begin position="426"/>
        <end position="481"/>
    </location>
</feature>
<feature type="compositionally biased region" description="Basic and acidic residues" evidence="11">
    <location>
        <begin position="185"/>
        <end position="195"/>
    </location>
</feature>
<keyword evidence="2" id="KW-0813">Transport</keyword>
<dbReference type="CDD" id="cd21676">
    <property type="entry name" value="SMP_Mug190"/>
    <property type="match status" value="1"/>
</dbReference>
<dbReference type="CDD" id="cd04052">
    <property type="entry name" value="C2B_Tricalbin-like"/>
    <property type="match status" value="1"/>
</dbReference>
<keyword evidence="3" id="KW-0597">Phosphoprotein</keyword>
<dbReference type="Pfam" id="PF25331">
    <property type="entry name" value="C2_Mug190_3rd"/>
    <property type="match status" value="1"/>
</dbReference>
<dbReference type="InterPro" id="IPR057349">
    <property type="entry name" value="C2_Mug190_3rd"/>
</dbReference>
<feature type="transmembrane region" description="Helical" evidence="12">
    <location>
        <begin position="256"/>
        <end position="276"/>
    </location>
</feature>
<evidence type="ECO:0000256" key="8">
    <source>
        <dbReference type="ARBA" id="ARBA00023055"/>
    </source>
</evidence>
<keyword evidence="4 12" id="KW-0812">Transmembrane</keyword>
<evidence type="ECO:0000256" key="11">
    <source>
        <dbReference type="SAM" id="MobiDB-lite"/>
    </source>
</evidence>
<feature type="region of interest" description="Disordered" evidence="11">
    <location>
        <begin position="733"/>
        <end position="753"/>
    </location>
</feature>
<evidence type="ECO:0000256" key="4">
    <source>
        <dbReference type="ARBA" id="ARBA00022692"/>
    </source>
</evidence>
<keyword evidence="6" id="KW-0256">Endoplasmic reticulum</keyword>
<feature type="transmembrane region" description="Helical" evidence="12">
    <location>
        <begin position="297"/>
        <end position="319"/>
    </location>
</feature>